<dbReference type="Pfam" id="PF25390">
    <property type="entry name" value="WD40_RLD"/>
    <property type="match status" value="1"/>
</dbReference>
<keyword evidence="2" id="KW-0677">Repeat</keyword>
<feature type="domain" description="RCC1-like" evidence="4">
    <location>
        <begin position="3"/>
        <end position="362"/>
    </location>
</feature>
<evidence type="ECO:0000259" key="4">
    <source>
        <dbReference type="Pfam" id="PF25390"/>
    </source>
</evidence>
<gene>
    <name evidence="5" type="ORF">g.1915</name>
</gene>
<feature type="repeat" description="RCC1" evidence="3">
    <location>
        <begin position="159"/>
        <end position="213"/>
    </location>
</feature>
<evidence type="ECO:0000256" key="2">
    <source>
        <dbReference type="ARBA" id="ARBA00022737"/>
    </source>
</evidence>
<dbReference type="PANTHER" id="PTHR45982">
    <property type="entry name" value="REGULATOR OF CHROMOSOME CONDENSATION"/>
    <property type="match status" value="1"/>
</dbReference>
<protein>
    <recommendedName>
        <fullName evidence="4">RCC1-like domain-containing protein</fullName>
    </recommendedName>
</protein>
<dbReference type="PRINTS" id="PR00633">
    <property type="entry name" value="RCCNDNSATION"/>
</dbReference>
<dbReference type="SUPFAM" id="SSF50985">
    <property type="entry name" value="RCC1/BLIP-II"/>
    <property type="match status" value="1"/>
</dbReference>
<feature type="non-terminal residue" evidence="5">
    <location>
        <position position="363"/>
    </location>
</feature>
<accession>A0A1B6BYF5</accession>
<dbReference type="PANTHER" id="PTHR45982:SF8">
    <property type="entry name" value="E3 UBIQUITIN-PROTEIN LIGASE HERC2-LIKE PROTEIN-RELATED"/>
    <property type="match status" value="1"/>
</dbReference>
<dbReference type="GO" id="GO:0005085">
    <property type="term" value="F:guanyl-nucleotide exchange factor activity"/>
    <property type="evidence" value="ECO:0007669"/>
    <property type="project" value="TreeGrafter"/>
</dbReference>
<dbReference type="Gene3D" id="2.130.10.30">
    <property type="entry name" value="Regulator of chromosome condensation 1/beta-lactamase-inhibitor protein II"/>
    <property type="match status" value="2"/>
</dbReference>
<feature type="repeat" description="RCC1" evidence="3">
    <location>
        <begin position="214"/>
        <end position="270"/>
    </location>
</feature>
<feature type="repeat" description="RCC1" evidence="3">
    <location>
        <begin position="1"/>
        <end position="55"/>
    </location>
</feature>
<feature type="repeat" description="RCC1" evidence="3">
    <location>
        <begin position="270"/>
        <end position="318"/>
    </location>
</feature>
<dbReference type="AlphaFoldDB" id="A0A1B6BYF5"/>
<organism evidence="5">
    <name type="scientific">Clastoptera arizonana</name>
    <name type="common">Arizona spittle bug</name>
    <dbReference type="NCBI Taxonomy" id="38151"/>
    <lineage>
        <taxon>Eukaryota</taxon>
        <taxon>Metazoa</taxon>
        <taxon>Ecdysozoa</taxon>
        <taxon>Arthropoda</taxon>
        <taxon>Hexapoda</taxon>
        <taxon>Insecta</taxon>
        <taxon>Pterygota</taxon>
        <taxon>Neoptera</taxon>
        <taxon>Paraneoptera</taxon>
        <taxon>Hemiptera</taxon>
        <taxon>Auchenorrhyncha</taxon>
        <taxon>Cercopoidea</taxon>
        <taxon>Clastopteridae</taxon>
        <taxon>Clastoptera</taxon>
    </lineage>
</organism>
<dbReference type="PROSITE" id="PS00626">
    <property type="entry name" value="RCC1_2"/>
    <property type="match status" value="2"/>
</dbReference>
<sequence>MKIFSWGANSYGQLSLGIQAEENVKPTEIKYENVKVLEVDNINGGGGHTLLLDKQGKVFGCGCNNHGQLTGNLKDNTVLMTSICALQTCVITQIACGWDSSYALTQEGTVFVWGSNKYGQLGISIEKVVIVKDPIKLDLDEVVQISAGLRHAALIHKDGSVYTSGSGRKGQLGVMGDNKSPVLHNDGFQKVIGVKNARQISCGQHHIIAVTIDCKVFVWGDNKYGQLGLDPAKQSLVFEPRHLPLDHLGPLSANVVSYSGWTHCALLTGGEVINWGRNSYNQLGEKRELPWYPAKLSGLSEVKQLSLGSEHNLALLSTGSILSWGWNEHGNCGCEGHDNVETPVSVKLPGDCIKIGTGSGHNF</sequence>
<dbReference type="InterPro" id="IPR051553">
    <property type="entry name" value="Ran_GTPase-activating"/>
</dbReference>
<proteinExistence type="predicted"/>
<name>A0A1B6BYF5_9HEMI</name>
<keyword evidence="1" id="KW-0344">Guanine-nucleotide releasing factor</keyword>
<evidence type="ECO:0000313" key="5">
    <source>
        <dbReference type="EMBL" id="JAS06317.1"/>
    </source>
</evidence>
<feature type="repeat" description="RCC1" evidence="3">
    <location>
        <begin position="56"/>
        <end position="107"/>
    </location>
</feature>
<dbReference type="InterPro" id="IPR009091">
    <property type="entry name" value="RCC1/BLIP-II"/>
</dbReference>
<dbReference type="EMBL" id="GEDC01030981">
    <property type="protein sequence ID" value="JAS06317.1"/>
    <property type="molecule type" value="Transcribed_RNA"/>
</dbReference>
<evidence type="ECO:0000256" key="3">
    <source>
        <dbReference type="PROSITE-ProRule" id="PRU00235"/>
    </source>
</evidence>
<feature type="repeat" description="RCC1" evidence="3">
    <location>
        <begin position="319"/>
        <end position="363"/>
    </location>
</feature>
<feature type="repeat" description="RCC1" evidence="3">
    <location>
        <begin position="108"/>
        <end position="158"/>
    </location>
</feature>
<dbReference type="PROSITE" id="PS50012">
    <property type="entry name" value="RCC1_3"/>
    <property type="match status" value="7"/>
</dbReference>
<dbReference type="GO" id="GO:0005737">
    <property type="term" value="C:cytoplasm"/>
    <property type="evidence" value="ECO:0007669"/>
    <property type="project" value="TreeGrafter"/>
</dbReference>
<dbReference type="InterPro" id="IPR058923">
    <property type="entry name" value="RCC1-like_dom"/>
</dbReference>
<dbReference type="InterPro" id="IPR000408">
    <property type="entry name" value="Reg_chr_condens"/>
</dbReference>
<evidence type="ECO:0000256" key="1">
    <source>
        <dbReference type="ARBA" id="ARBA00022658"/>
    </source>
</evidence>
<reference evidence="5" key="1">
    <citation type="submission" date="2015-12" db="EMBL/GenBank/DDBJ databases">
        <title>De novo transcriptome assembly of four potential Pierce s Disease insect vectors from Arizona vineyards.</title>
        <authorList>
            <person name="Tassone E.E."/>
        </authorList>
    </citation>
    <scope>NUCLEOTIDE SEQUENCE</scope>
</reference>